<accession>A0A2H0B358</accession>
<keyword evidence="1" id="KW-0378">Hydrolase</keyword>
<dbReference type="GO" id="GO:0004386">
    <property type="term" value="F:helicase activity"/>
    <property type="evidence" value="ECO:0007669"/>
    <property type="project" value="UniProtKB-KW"/>
</dbReference>
<keyword evidence="1" id="KW-0067">ATP-binding</keyword>
<comment type="caution">
    <text evidence="1">The sequence shown here is derived from an EMBL/GenBank/DDBJ whole genome shotgun (WGS) entry which is preliminary data.</text>
</comment>
<sequence>MQLIADLQLHSKYSRAVSPDMVIPIMTEWGEKKGIDLMATGDWTHPLWFRELESNLEEAGEGIYKLKGSQKKTRFFLSGEISSIYTDGGRGRRVHTLFFAPSLAVVKKINEELVKRGANL</sequence>
<dbReference type="PANTHER" id="PTHR40084:SF1">
    <property type="entry name" value="PHOSPHOTRANSFERASE"/>
    <property type="match status" value="1"/>
</dbReference>
<evidence type="ECO:0000313" key="1">
    <source>
        <dbReference type="EMBL" id="PIP52097.1"/>
    </source>
</evidence>
<keyword evidence="1" id="KW-0347">Helicase</keyword>
<dbReference type="Proteomes" id="UP000231081">
    <property type="component" value="Unassembled WGS sequence"/>
</dbReference>
<evidence type="ECO:0000313" key="2">
    <source>
        <dbReference type="Proteomes" id="UP000231081"/>
    </source>
</evidence>
<dbReference type="PANTHER" id="PTHR40084">
    <property type="entry name" value="PHOSPHOHYDROLASE, PHP FAMILY"/>
    <property type="match status" value="1"/>
</dbReference>
<protein>
    <submittedName>
        <fullName evidence="1">DNA helicase UvrD</fullName>
    </submittedName>
</protein>
<name>A0A2H0B358_9BACT</name>
<proteinExistence type="predicted"/>
<organism evidence="1 2">
    <name type="scientific">Candidatus Beckwithbacteria bacterium CG23_combo_of_CG06-09_8_20_14_all_47_9</name>
    <dbReference type="NCBI Taxonomy" id="1974498"/>
    <lineage>
        <taxon>Bacteria</taxon>
        <taxon>Candidatus Beckwithiibacteriota</taxon>
    </lineage>
</organism>
<dbReference type="EMBL" id="PCSQ01000091">
    <property type="protein sequence ID" value="PIP52097.1"/>
    <property type="molecule type" value="Genomic_DNA"/>
</dbReference>
<feature type="non-terminal residue" evidence="1">
    <location>
        <position position="120"/>
    </location>
</feature>
<gene>
    <name evidence="1" type="ORF">COX09_03515</name>
</gene>
<dbReference type="AlphaFoldDB" id="A0A2H0B358"/>
<keyword evidence="1" id="KW-0547">Nucleotide-binding</keyword>
<reference evidence="1 2" key="1">
    <citation type="submission" date="2017-09" db="EMBL/GenBank/DDBJ databases">
        <title>Depth-based differentiation of microbial function through sediment-hosted aquifers and enrichment of novel symbionts in the deep terrestrial subsurface.</title>
        <authorList>
            <person name="Probst A.J."/>
            <person name="Ladd B."/>
            <person name="Jarett J.K."/>
            <person name="Geller-Mcgrath D.E."/>
            <person name="Sieber C.M."/>
            <person name="Emerson J.B."/>
            <person name="Anantharaman K."/>
            <person name="Thomas B.C."/>
            <person name="Malmstrom R."/>
            <person name="Stieglmeier M."/>
            <person name="Klingl A."/>
            <person name="Woyke T."/>
            <person name="Ryan C.M."/>
            <person name="Banfield J.F."/>
        </authorList>
    </citation>
    <scope>NUCLEOTIDE SEQUENCE [LARGE SCALE GENOMIC DNA]</scope>
    <source>
        <strain evidence="1">CG23_combo_of_CG06-09_8_20_14_all_47_9</strain>
    </source>
</reference>